<evidence type="ECO:0000256" key="5">
    <source>
        <dbReference type="PROSITE-ProRule" id="PRU00288"/>
    </source>
</evidence>
<evidence type="ECO:0000256" key="2">
    <source>
        <dbReference type="ARBA" id="ARBA00022723"/>
    </source>
</evidence>
<organism evidence="8 9">
    <name type="scientific">Giardia muris</name>
    <dbReference type="NCBI Taxonomy" id="5742"/>
    <lineage>
        <taxon>Eukaryota</taxon>
        <taxon>Metamonada</taxon>
        <taxon>Diplomonadida</taxon>
        <taxon>Hexamitidae</taxon>
        <taxon>Giardiinae</taxon>
        <taxon>Giardia</taxon>
    </lineage>
</organism>
<evidence type="ECO:0000256" key="3">
    <source>
        <dbReference type="ARBA" id="ARBA00022771"/>
    </source>
</evidence>
<dbReference type="InterPro" id="IPR001164">
    <property type="entry name" value="ArfGAP_dom"/>
</dbReference>
<dbReference type="PROSITE" id="PS50115">
    <property type="entry name" value="ARFGAP"/>
    <property type="match status" value="1"/>
</dbReference>
<evidence type="ECO:0000259" key="7">
    <source>
        <dbReference type="PROSITE" id="PS50115"/>
    </source>
</evidence>
<dbReference type="GO" id="GO:0005096">
    <property type="term" value="F:GTPase activator activity"/>
    <property type="evidence" value="ECO:0007669"/>
    <property type="project" value="UniProtKB-KW"/>
</dbReference>
<dbReference type="Pfam" id="PF01412">
    <property type="entry name" value="ArfGap"/>
    <property type="match status" value="1"/>
</dbReference>
<accession>A0A4Z1SQC4</accession>
<dbReference type="InterPro" id="IPR037278">
    <property type="entry name" value="ARFGAP/RecO"/>
</dbReference>
<feature type="region of interest" description="Disordered" evidence="6">
    <location>
        <begin position="171"/>
        <end position="190"/>
    </location>
</feature>
<gene>
    <name evidence="8" type="ORF">GMRT_13900</name>
</gene>
<comment type="caution">
    <text evidence="8">The sequence shown here is derived from an EMBL/GenBank/DDBJ whole genome shotgun (WGS) entry which is preliminary data.</text>
</comment>
<dbReference type="InterPro" id="IPR038508">
    <property type="entry name" value="ArfGAP_dom_sf"/>
</dbReference>
<dbReference type="PANTHER" id="PTHR45705">
    <property type="entry name" value="FI20236P1"/>
    <property type="match status" value="1"/>
</dbReference>
<keyword evidence="9" id="KW-1185">Reference proteome</keyword>
<feature type="domain" description="Arf-GAP" evidence="7">
    <location>
        <begin position="11"/>
        <end position="135"/>
    </location>
</feature>
<feature type="region of interest" description="Disordered" evidence="6">
    <location>
        <begin position="116"/>
        <end position="159"/>
    </location>
</feature>
<dbReference type="Gene3D" id="1.10.220.150">
    <property type="entry name" value="Arf GTPase activating protein"/>
    <property type="match status" value="1"/>
</dbReference>
<evidence type="ECO:0000313" key="8">
    <source>
        <dbReference type="EMBL" id="TNJ28016.1"/>
    </source>
</evidence>
<feature type="compositionally biased region" description="Polar residues" evidence="6">
    <location>
        <begin position="171"/>
        <end position="183"/>
    </location>
</feature>
<keyword evidence="3 5" id="KW-0863">Zinc-finger</keyword>
<name>A0A4Z1SQC4_GIAMU</name>
<dbReference type="Proteomes" id="UP000315496">
    <property type="component" value="Chromosome 3"/>
</dbReference>
<dbReference type="SMART" id="SM00105">
    <property type="entry name" value="ArfGap"/>
    <property type="match status" value="1"/>
</dbReference>
<proteinExistence type="predicted"/>
<dbReference type="SUPFAM" id="SSF57863">
    <property type="entry name" value="ArfGap/RecO-like zinc finger"/>
    <property type="match status" value="1"/>
</dbReference>
<keyword evidence="2" id="KW-0479">Metal-binding</keyword>
<keyword evidence="1" id="KW-0343">GTPase activation</keyword>
<dbReference type="AlphaFoldDB" id="A0A4Z1SQC4"/>
<sequence length="213" mass="24479">MNYDPLSEKNKSLLLELSRRPENRECADCTSRVVKWACFNHGIFVCIKCSGIHRDMGREISKVKSLTLDKWTTEELSGMCGNALANAEYLFNLPSDMTKPDENDDRARRHWIENKYKKQLWRRRPDQSPAQPQQQQPQPQQQQFVPPTQPHPSQSASLQLQPTPVIPMQQQPTSLQMMSQQLGAPSPSPSQHQLCLQILQLQQDILQMQGAFM</sequence>
<dbReference type="OrthoDB" id="10266696at2759"/>
<dbReference type="VEuPathDB" id="GiardiaDB:GMRT_13900"/>
<dbReference type="PRINTS" id="PR00405">
    <property type="entry name" value="REVINTRACTNG"/>
</dbReference>
<dbReference type="CDD" id="cd08204">
    <property type="entry name" value="ArfGap"/>
    <property type="match status" value="1"/>
</dbReference>
<evidence type="ECO:0000256" key="4">
    <source>
        <dbReference type="ARBA" id="ARBA00022833"/>
    </source>
</evidence>
<feature type="compositionally biased region" description="Low complexity" evidence="6">
    <location>
        <begin position="127"/>
        <end position="146"/>
    </location>
</feature>
<evidence type="ECO:0000313" key="9">
    <source>
        <dbReference type="Proteomes" id="UP000315496"/>
    </source>
</evidence>
<keyword evidence="4" id="KW-0862">Zinc</keyword>
<dbReference type="PANTHER" id="PTHR45705:SF1">
    <property type="entry name" value="FI20236P1"/>
    <property type="match status" value="1"/>
</dbReference>
<evidence type="ECO:0000256" key="6">
    <source>
        <dbReference type="SAM" id="MobiDB-lite"/>
    </source>
</evidence>
<reference evidence="8 9" key="1">
    <citation type="submission" date="2019-05" db="EMBL/GenBank/DDBJ databases">
        <title>The compact genome of Giardia muris reveals important steps in the evolution of intestinal protozoan parasites.</title>
        <authorList>
            <person name="Xu F."/>
            <person name="Jimenez-Gonzalez A."/>
            <person name="Einarsson E."/>
            <person name="Astvaldsson A."/>
            <person name="Peirasmaki D."/>
            <person name="Eckmann L."/>
            <person name="Andersson J.O."/>
            <person name="Svard S.G."/>
            <person name="Jerlstrom-Hultqvist J."/>
        </authorList>
    </citation>
    <scope>NUCLEOTIDE SEQUENCE [LARGE SCALE GENOMIC DNA]</scope>
    <source>
        <strain evidence="8 9">Roberts-Thomson</strain>
    </source>
</reference>
<evidence type="ECO:0000256" key="1">
    <source>
        <dbReference type="ARBA" id="ARBA00022468"/>
    </source>
</evidence>
<dbReference type="GO" id="GO:0005737">
    <property type="term" value="C:cytoplasm"/>
    <property type="evidence" value="ECO:0007669"/>
    <property type="project" value="TreeGrafter"/>
</dbReference>
<dbReference type="GO" id="GO:0008270">
    <property type="term" value="F:zinc ion binding"/>
    <property type="evidence" value="ECO:0007669"/>
    <property type="project" value="UniProtKB-KW"/>
</dbReference>
<dbReference type="InterPro" id="IPR051718">
    <property type="entry name" value="ARF_GTPase-activating"/>
</dbReference>
<dbReference type="FunFam" id="1.10.220.150:FF:000009">
    <property type="entry name" value="stromal membrane-associated protein 1 isoform X1"/>
    <property type="match status" value="1"/>
</dbReference>
<dbReference type="EMBL" id="VDLU01000003">
    <property type="protein sequence ID" value="TNJ28016.1"/>
    <property type="molecule type" value="Genomic_DNA"/>
</dbReference>
<protein>
    <submittedName>
        <fullName evidence="8">Putative GTPase activating protein for Arf</fullName>
    </submittedName>
</protein>